<keyword evidence="2" id="KW-1185">Reference proteome</keyword>
<dbReference type="EMBL" id="NIDE01000002">
    <property type="protein sequence ID" value="OWK45718.1"/>
    <property type="molecule type" value="Genomic_DNA"/>
</dbReference>
<dbReference type="Proteomes" id="UP000214646">
    <property type="component" value="Unassembled WGS sequence"/>
</dbReference>
<accession>A0A225E4J0</accession>
<proteinExistence type="predicted"/>
<sequence length="309" mass="35138">MRDDVVYRIYARHDGREKDYYFGAFRSIAETEAEIAKLRAREMNGHNWAEQYHNRGFVIRKVVVETDFEIPLRPKPRDKYTVKDTPKANQPGAWASTIVEVFRRTDSPGGPEKVCEYERNYSLLQTFEPFRQGGKEFALVSRDYTRTAVLDLGTGSVIAEEIDAGGGGFCPAGFYVPDWWDLHDGSVIPGSEYWDADQEWPTGDFGFVWGCHWGDDGSWKVQYLDLSRVRQGVVRREERFGYVELAASGLANPCFTPDAGPPRASAPPRFITLARRGGVTRVTFAVEMQFDLGSGKPEEWQRLRIANME</sequence>
<evidence type="ECO:0000313" key="1">
    <source>
        <dbReference type="EMBL" id="OWK45718.1"/>
    </source>
</evidence>
<reference evidence="2" key="1">
    <citation type="submission" date="2017-06" db="EMBL/GenBank/DDBJ databases">
        <title>Genome analysis of Fimbriiglobus ruber SP5, the first member of the order Planctomycetales with confirmed chitinolytic capability.</title>
        <authorList>
            <person name="Ravin N.V."/>
            <person name="Rakitin A.L."/>
            <person name="Ivanova A.A."/>
            <person name="Beletsky A.V."/>
            <person name="Kulichevskaya I.S."/>
            <person name="Mardanov A.V."/>
            <person name="Dedysh S.N."/>
        </authorList>
    </citation>
    <scope>NUCLEOTIDE SEQUENCE [LARGE SCALE GENOMIC DNA]</scope>
    <source>
        <strain evidence="2">SP5</strain>
    </source>
</reference>
<protein>
    <submittedName>
        <fullName evidence="1">Uncharacterized protein</fullName>
    </submittedName>
</protein>
<gene>
    <name evidence="1" type="ORF">FRUB_02049</name>
</gene>
<dbReference type="OrthoDB" id="259106at2"/>
<comment type="caution">
    <text evidence="1">The sequence shown here is derived from an EMBL/GenBank/DDBJ whole genome shotgun (WGS) entry which is preliminary data.</text>
</comment>
<name>A0A225E4J0_9BACT</name>
<evidence type="ECO:0000313" key="2">
    <source>
        <dbReference type="Proteomes" id="UP000214646"/>
    </source>
</evidence>
<organism evidence="1 2">
    <name type="scientific">Fimbriiglobus ruber</name>
    <dbReference type="NCBI Taxonomy" id="1908690"/>
    <lineage>
        <taxon>Bacteria</taxon>
        <taxon>Pseudomonadati</taxon>
        <taxon>Planctomycetota</taxon>
        <taxon>Planctomycetia</taxon>
        <taxon>Gemmatales</taxon>
        <taxon>Gemmataceae</taxon>
        <taxon>Fimbriiglobus</taxon>
    </lineage>
</organism>
<dbReference type="AlphaFoldDB" id="A0A225E4J0"/>
<dbReference type="RefSeq" id="WP_088253402.1">
    <property type="nucleotide sequence ID" value="NZ_NIDE01000002.1"/>
</dbReference>